<evidence type="ECO:0000313" key="3">
    <source>
        <dbReference type="Proteomes" id="UP000504621"/>
    </source>
</evidence>
<dbReference type="PROSITE" id="PS50222">
    <property type="entry name" value="EF_HAND_2"/>
    <property type="match status" value="2"/>
</dbReference>
<dbReference type="InterPro" id="IPR002048">
    <property type="entry name" value="EF_hand_dom"/>
</dbReference>
<reference evidence="4" key="1">
    <citation type="submission" date="2025-08" db="UniProtKB">
        <authorList>
            <consortium name="RefSeq"/>
        </authorList>
    </citation>
    <scope>IDENTIFICATION</scope>
    <source>
        <tissue evidence="4">Leaf</tissue>
    </source>
</reference>
<protein>
    <submittedName>
        <fullName evidence="4">Calmodulin-like protein 5</fullName>
    </submittedName>
</protein>
<dbReference type="GO" id="GO:0005509">
    <property type="term" value="F:calcium ion binding"/>
    <property type="evidence" value="ECO:0007669"/>
    <property type="project" value="InterPro"/>
</dbReference>
<dbReference type="InterPro" id="IPR011992">
    <property type="entry name" value="EF-hand-dom_pair"/>
</dbReference>
<evidence type="ECO:0000313" key="4">
    <source>
        <dbReference type="RefSeq" id="XP_021284260.1"/>
    </source>
</evidence>
<evidence type="ECO:0000256" key="1">
    <source>
        <dbReference type="ARBA" id="ARBA00022837"/>
    </source>
</evidence>
<dbReference type="CDD" id="cd00051">
    <property type="entry name" value="EFh"/>
    <property type="match status" value="1"/>
</dbReference>
<keyword evidence="3" id="KW-1185">Reference proteome</keyword>
<name>A0A6J1ABU9_9ROSI</name>
<dbReference type="AlphaFoldDB" id="A0A6J1ABU9"/>
<keyword evidence="1" id="KW-0106">Calcium</keyword>
<accession>A0A6J1ABU9</accession>
<sequence>MQDAWIYKSPALHAPRIIVQYPLTYIVMFLLHHKDTARNPINKMPFYYQSSGKGAPINYDVQQIRQIFLDCDIDGNKVLSKEEIKHAFARLGAAIPGYRAWRGLQHADANNDGCISMDELDELVRYANGLGYKIK</sequence>
<feature type="domain" description="EF-hand" evidence="2">
    <location>
        <begin position="105"/>
        <end position="130"/>
    </location>
</feature>
<evidence type="ECO:0000259" key="2">
    <source>
        <dbReference type="PROSITE" id="PS50222"/>
    </source>
</evidence>
<dbReference type="Gene3D" id="1.10.238.10">
    <property type="entry name" value="EF-hand"/>
    <property type="match status" value="1"/>
</dbReference>
<dbReference type="SUPFAM" id="SSF47473">
    <property type="entry name" value="EF-hand"/>
    <property type="match status" value="1"/>
</dbReference>
<gene>
    <name evidence="4" type="primary">LOC110416575</name>
</gene>
<dbReference type="Proteomes" id="UP000504621">
    <property type="component" value="Unplaced"/>
</dbReference>
<dbReference type="OrthoDB" id="26525at2759"/>
<organism evidence="3 4">
    <name type="scientific">Herrania umbratica</name>
    <dbReference type="NCBI Taxonomy" id="108875"/>
    <lineage>
        <taxon>Eukaryota</taxon>
        <taxon>Viridiplantae</taxon>
        <taxon>Streptophyta</taxon>
        <taxon>Embryophyta</taxon>
        <taxon>Tracheophyta</taxon>
        <taxon>Spermatophyta</taxon>
        <taxon>Magnoliopsida</taxon>
        <taxon>eudicotyledons</taxon>
        <taxon>Gunneridae</taxon>
        <taxon>Pentapetalae</taxon>
        <taxon>rosids</taxon>
        <taxon>malvids</taxon>
        <taxon>Malvales</taxon>
        <taxon>Malvaceae</taxon>
        <taxon>Byttnerioideae</taxon>
        <taxon>Herrania</taxon>
    </lineage>
</organism>
<dbReference type="PROSITE" id="PS00018">
    <property type="entry name" value="EF_HAND_1"/>
    <property type="match status" value="2"/>
</dbReference>
<dbReference type="InterPro" id="IPR018247">
    <property type="entry name" value="EF_Hand_1_Ca_BS"/>
</dbReference>
<dbReference type="GeneID" id="110416575"/>
<feature type="domain" description="EF-hand" evidence="2">
    <location>
        <begin position="59"/>
        <end position="94"/>
    </location>
</feature>
<dbReference type="RefSeq" id="XP_021284260.1">
    <property type="nucleotide sequence ID" value="XM_021428585.1"/>
</dbReference>
<proteinExistence type="predicted"/>